<keyword evidence="2" id="KW-1185">Reference proteome</keyword>
<gene>
    <name evidence="1" type="ORF">MP1_gp0192</name>
</gene>
<reference evidence="1 2" key="1">
    <citation type="submission" date="2016-04" db="EMBL/GenBank/DDBJ databases">
        <title>Comparative genomics of Morganella phages MP1 and MP2 define new clades among the T4 and T7-like Viruses.</title>
        <authorList>
            <person name="Pinto G."/>
            <person name="Oliveira A."/>
            <person name="Malgorzata L."/>
            <person name="Kropinski A."/>
            <person name="Azeredo J."/>
        </authorList>
    </citation>
    <scope>NUCLEOTIDE SEQUENCE [LARGE SCALE GENOMIC DNA]</scope>
</reference>
<dbReference type="GeneID" id="29059243"/>
<organism evidence="1 2">
    <name type="scientific">Morganella phage vB_MmoM_MP1</name>
    <dbReference type="NCBI Taxonomy" id="1852628"/>
    <lineage>
        <taxon>Viruses</taxon>
        <taxon>Duplodnaviria</taxon>
        <taxon>Heunggongvirae</taxon>
        <taxon>Uroviricota</taxon>
        <taxon>Caudoviricetes</taxon>
        <taxon>Pantevenvirales</taxon>
        <taxon>Straboviridae</taxon>
        <taxon>Gualtarvirus</taxon>
        <taxon>Gualtarvirus mp1</taxon>
    </lineage>
</organism>
<dbReference type="KEGG" id="vg:29059243"/>
<evidence type="ECO:0000313" key="1">
    <source>
        <dbReference type="EMBL" id="ANM46448.1"/>
    </source>
</evidence>
<dbReference type="OrthoDB" id="7667at10239"/>
<accession>A0A192YAB2</accession>
<name>A0A192YAB2_9CAUD</name>
<evidence type="ECO:0000313" key="2">
    <source>
        <dbReference type="Proteomes" id="UP000203816"/>
    </source>
</evidence>
<sequence length="253" mass="29963">MNIIRVKLPEKTIRLKPFTMKDYMDLLLIRKEVEEASADEAQQILDEMLEELYPEYEKEYRAYIFITVFAISVGKEILPLTYRCPVCKKNKKFPFKIALNKLEYPVLETAGIKIKFKFTEYVTNDIYELFEHCILSISDENNTYKWSELSDSTKEQVLSVITLEDFENIIKKIYPTYIEVNLSCCDEKTLVYTKFLDIFKLLVSDEELIMTYRINHIITQYKYPLSEIMKMTPMERTITLALIEADIKNKAKK</sequence>
<dbReference type="InterPro" id="IPR024364">
    <property type="entry name" value="Baseplate_phage_T4-like"/>
</dbReference>
<dbReference type="Proteomes" id="UP000203816">
    <property type="component" value="Segment"/>
</dbReference>
<proteinExistence type="predicted"/>
<protein>
    <submittedName>
        <fullName evidence="1">Baseplate hub assembly</fullName>
    </submittedName>
</protein>
<dbReference type="RefSeq" id="YP_009280050.1">
    <property type="nucleotide sequence ID" value="NC_031020.1"/>
</dbReference>
<dbReference type="EMBL" id="KX078569">
    <property type="protein sequence ID" value="ANM46448.1"/>
    <property type="molecule type" value="Genomic_DNA"/>
</dbReference>
<dbReference type="Pfam" id="PF12322">
    <property type="entry name" value="T4_baseplate"/>
    <property type="match status" value="1"/>
</dbReference>